<dbReference type="RefSeq" id="XP_026626191.1">
    <property type="nucleotide sequence ID" value="XM_026775513.1"/>
</dbReference>
<name>A0A3F3Q1S1_9EURO</name>
<reference evidence="1 2" key="1">
    <citation type="submission" date="2018-07" db="EMBL/GenBank/DDBJ databases">
        <title>The genomes of Aspergillus section Nigri reveals drivers in fungal speciation.</title>
        <authorList>
            <consortium name="DOE Joint Genome Institute"/>
            <person name="Vesth T.C."/>
            <person name="Nybo J."/>
            <person name="Theobald S."/>
            <person name="Brandl J."/>
            <person name="Frisvad J.C."/>
            <person name="Nielsen K.F."/>
            <person name="Lyhne E.K."/>
            <person name="Kogle M.E."/>
            <person name="Kuo A."/>
            <person name="Riley R."/>
            <person name="Clum A."/>
            <person name="Nolan M."/>
            <person name="Lipzen A."/>
            <person name="Salamov A."/>
            <person name="Henrissat B."/>
            <person name="Wiebenga A."/>
            <person name="De vries R.P."/>
            <person name="Grigoriev I.V."/>
            <person name="Mortensen U.H."/>
            <person name="Andersen M.R."/>
            <person name="Baker S.E."/>
        </authorList>
    </citation>
    <scope>NUCLEOTIDE SEQUENCE [LARGE SCALE GENOMIC DNA]</scope>
    <source>
        <strain evidence="1 2">CBS 139.54b</strain>
    </source>
</reference>
<dbReference type="AlphaFoldDB" id="A0A3F3Q1S1"/>
<evidence type="ECO:0000313" key="2">
    <source>
        <dbReference type="Proteomes" id="UP000253729"/>
    </source>
</evidence>
<evidence type="ECO:0000313" key="1">
    <source>
        <dbReference type="EMBL" id="RDH33169.1"/>
    </source>
</evidence>
<gene>
    <name evidence="1" type="ORF">BDQ94DRAFT_33371</name>
</gene>
<proteinExistence type="predicted"/>
<dbReference type="GeneID" id="38143869"/>
<dbReference type="Proteomes" id="UP000253729">
    <property type="component" value="Unassembled WGS sequence"/>
</dbReference>
<accession>A0A3F3Q1S1</accession>
<organism evidence="1 2">
    <name type="scientific">Aspergillus welwitschiae</name>
    <dbReference type="NCBI Taxonomy" id="1341132"/>
    <lineage>
        <taxon>Eukaryota</taxon>
        <taxon>Fungi</taxon>
        <taxon>Dikarya</taxon>
        <taxon>Ascomycota</taxon>
        <taxon>Pezizomycotina</taxon>
        <taxon>Eurotiomycetes</taxon>
        <taxon>Eurotiomycetidae</taxon>
        <taxon>Eurotiales</taxon>
        <taxon>Aspergillaceae</taxon>
        <taxon>Aspergillus</taxon>
        <taxon>Aspergillus subgen. Circumdati</taxon>
    </lineage>
</organism>
<keyword evidence="2" id="KW-1185">Reference proteome</keyword>
<sequence>MNQDFRNFAKYYPKMQWSDAMQRKFSAPNEPNFLCDEQTRTTTETNEDSGYYHAPIQAVSAWPSGEGWMPYGPSGYYDAPKLPCISRQSQSNSVSQSGDDNNILPRLLRQHLSLRRKSGIFCT</sequence>
<protein>
    <submittedName>
        <fullName evidence="1">Uncharacterized protein</fullName>
    </submittedName>
</protein>
<dbReference type="EMBL" id="KZ852047">
    <property type="protein sequence ID" value="RDH33169.1"/>
    <property type="molecule type" value="Genomic_DNA"/>
</dbReference>